<dbReference type="AlphaFoldDB" id="A0A939D7C6"/>
<protein>
    <submittedName>
        <fullName evidence="1">Uncharacterized protein</fullName>
    </submittedName>
</protein>
<keyword evidence="2" id="KW-1185">Reference proteome</keyword>
<evidence type="ECO:0000313" key="1">
    <source>
        <dbReference type="EMBL" id="MBN7772163.1"/>
    </source>
</evidence>
<accession>A0A939D7C6</accession>
<proteinExistence type="predicted"/>
<dbReference type="RefSeq" id="WP_206580958.1">
    <property type="nucleotide sequence ID" value="NZ_JAFJZZ010000001.1"/>
</dbReference>
<comment type="caution">
    <text evidence="1">The sequence shown here is derived from an EMBL/GenBank/DDBJ whole genome shotgun (WGS) entry which is preliminary data.</text>
</comment>
<name>A0A939D7C6_CLOAM</name>
<sequence length="87" mass="9818">MKCGVRFCGGCNPRFDRGAVYERIKNKLAGKVEFFIAEEGVPYDVILVIGGCTNCCASYLQFEADGVIKIWDEEHEDDMVEFLLNKC</sequence>
<dbReference type="Proteomes" id="UP000664545">
    <property type="component" value="Unassembled WGS sequence"/>
</dbReference>
<gene>
    <name evidence="1" type="ORF">JYB65_02200</name>
</gene>
<dbReference type="EMBL" id="JAFJZZ010000001">
    <property type="protein sequence ID" value="MBN7772163.1"/>
    <property type="molecule type" value="Genomic_DNA"/>
</dbReference>
<organism evidence="1 2">
    <name type="scientific">Clostridium aminobutyricum</name>
    <dbReference type="NCBI Taxonomy" id="33953"/>
    <lineage>
        <taxon>Bacteria</taxon>
        <taxon>Bacillati</taxon>
        <taxon>Bacillota</taxon>
        <taxon>Clostridia</taxon>
        <taxon>Eubacteriales</taxon>
        <taxon>Clostridiaceae</taxon>
        <taxon>Clostridium</taxon>
    </lineage>
</organism>
<reference evidence="1" key="1">
    <citation type="submission" date="2021-02" db="EMBL/GenBank/DDBJ databases">
        <title>Abyssanaerobacter marinus gen.nov., sp., nov, anaerobic bacterium isolated from the Onnuri vent field of Indian Ocean and suggestion of Mogibacteriaceae fam. nov., and proposal of reclassification of ambiguous this family's genus member.</title>
        <authorList>
            <person name="Kim Y.J."/>
            <person name="Yang J.-A."/>
        </authorList>
    </citation>
    <scope>NUCLEOTIDE SEQUENCE</scope>
    <source>
        <strain evidence="1">DSM 2634</strain>
    </source>
</reference>
<evidence type="ECO:0000313" key="2">
    <source>
        <dbReference type="Proteomes" id="UP000664545"/>
    </source>
</evidence>